<proteinExistence type="predicted"/>
<evidence type="ECO:0000313" key="1">
    <source>
        <dbReference type="EMBL" id="KAK3716030.1"/>
    </source>
</evidence>
<dbReference type="EMBL" id="JAUTXU010000045">
    <property type="protein sequence ID" value="KAK3716030.1"/>
    <property type="molecule type" value="Genomic_DNA"/>
</dbReference>
<accession>A0ACC3NFU8</accession>
<name>A0ACC3NFU8_9PEZI</name>
<comment type="caution">
    <text evidence="1">The sequence shown here is derived from an EMBL/GenBank/DDBJ whole genome shotgun (WGS) entry which is preliminary data.</text>
</comment>
<protein>
    <submittedName>
        <fullName evidence="1">Uncharacterized protein</fullName>
    </submittedName>
</protein>
<gene>
    <name evidence="1" type="ORF">LTR37_006760</name>
</gene>
<keyword evidence="2" id="KW-1185">Reference proteome</keyword>
<reference evidence="1" key="1">
    <citation type="submission" date="2023-07" db="EMBL/GenBank/DDBJ databases">
        <title>Black Yeasts Isolated from many extreme environments.</title>
        <authorList>
            <person name="Coleine C."/>
            <person name="Stajich J.E."/>
            <person name="Selbmann L."/>
        </authorList>
    </citation>
    <scope>NUCLEOTIDE SEQUENCE</scope>
    <source>
        <strain evidence="1">CCFEE 5714</strain>
    </source>
</reference>
<evidence type="ECO:0000313" key="2">
    <source>
        <dbReference type="Proteomes" id="UP001281147"/>
    </source>
</evidence>
<organism evidence="1 2">
    <name type="scientific">Vermiconidia calcicola</name>
    <dbReference type="NCBI Taxonomy" id="1690605"/>
    <lineage>
        <taxon>Eukaryota</taxon>
        <taxon>Fungi</taxon>
        <taxon>Dikarya</taxon>
        <taxon>Ascomycota</taxon>
        <taxon>Pezizomycotina</taxon>
        <taxon>Dothideomycetes</taxon>
        <taxon>Dothideomycetidae</taxon>
        <taxon>Mycosphaerellales</taxon>
        <taxon>Extremaceae</taxon>
        <taxon>Vermiconidia</taxon>
    </lineage>
</organism>
<dbReference type="Proteomes" id="UP001281147">
    <property type="component" value="Unassembled WGS sequence"/>
</dbReference>
<sequence>MAPLPGSPVSRSATSEESQTVSPAGGDSDDSLTTPRAGPADPSQRTQENLSRPSVPVVRESEGSKKRELGGKGFNTQIFGRKPSLRRQQQQRGGAEVFSPDLGSPGGGLFARPVSQKSVSFRSDTSEPKAERNGSYSFVSGQRRQSPVGMAGNNDAMDVASSSADETTAMMRKSKRQGADYGAAGNGAVGEGTNAEDVSNQGTAGEQQPVTAAGVGRKRKKKSKAQQREEQDSEVEKEPESWWKTLVEKYGSVELENKGSVARDHLALERTFLAWLRTSLSFASIGIAVTQLFRLNSSLSDPQKGGRRRAFDGNFASSSTSPADLLSQDQYLDTREVSLADKHHLRHVGKPLGATFLAVSILILLLGFHRYFESQHYVIRGKFPASRGTIIIVSIVATALIVASLVVVLAVAPSAFETNGIDLPDDIIQPEDPIHQSGLPLVPADSSSSVERDWEDTIIDEYWYEYRDVEEIVTEDERTLYEVYVGRAELAQLREERDHLLADNSELRAERGYLRNAQRLTQADPMVLPVRIDEVIESESAVNLDSEQRILASSSASLQQRLRDSNERQDRSDMQDHPTREAPSFVDALNYDGAQSPPTSDYRVEEARGIPSVIPEVVRATATPRFAGRLSQIQALRRRRRRNHAPRTISETEHALGGDEAQPVPTTQQLPHAHPPPPHLNRPQVQSTFPVRDTIQLLDRYDRRGAVSGVVQLNRGHADPAGGLADRVDLHERQPGELLASTLGLTREHGLTREQGHDIWEILSSGNFGLTREQRHALWECIVNEPLPHRLPETPPPPGPYARTRRWDQLDGTDAQPRIQRYTRDETEVIRDASDATELIQRAQNGAEFLRYQAGPGAADLGRRGGPRADTGLPMLWPNSRVDRWKDIFIRASYVMAMVEYLLQHPNAPHWWDVALATVQAGIEAGDELLLITVTGPNANPLLYHGGEHVRWTIIRLMNVVHDFRDNMAQRQLRTDMPRQTTALHDAYGAQRQAILRNSPSRWRARQSESSLTTTRRRILRYLVQQGQKGRIDFTENGYGSLDQNILVGFRRCIQVILREVRNPVSRSSPASPRTPPATPHASRRRALRVPRTEGLERHCVAENIVEYTLSSTMRRAGTRVMTFDWRRGPSSIQRLVSFPSVLQPGDSNNCGAIQVNVDACISSGIRSDSIDDTVLMEIEVAVHEGMISEELGAVFLAAWQGTGEERMNYGRYIWWDIYD</sequence>